<keyword evidence="5" id="KW-1185">Reference proteome</keyword>
<feature type="domain" description="Ig-like" evidence="3">
    <location>
        <begin position="789"/>
        <end position="867"/>
    </location>
</feature>
<name>A0ABP8LZQ8_9BACT</name>
<dbReference type="InterPro" id="IPR026444">
    <property type="entry name" value="Secre_tail"/>
</dbReference>
<keyword evidence="2" id="KW-0732">Signal</keyword>
<feature type="region of interest" description="Disordered" evidence="1">
    <location>
        <begin position="823"/>
        <end position="843"/>
    </location>
</feature>
<evidence type="ECO:0000259" key="3">
    <source>
        <dbReference type="Pfam" id="PF19081"/>
    </source>
</evidence>
<evidence type="ECO:0000313" key="5">
    <source>
        <dbReference type="Proteomes" id="UP001501508"/>
    </source>
</evidence>
<feature type="signal peptide" evidence="2">
    <location>
        <begin position="1"/>
        <end position="25"/>
    </location>
</feature>
<feature type="domain" description="Ig-like" evidence="3">
    <location>
        <begin position="614"/>
        <end position="702"/>
    </location>
</feature>
<comment type="caution">
    <text evidence="4">The sequence shown here is derived from an EMBL/GenBank/DDBJ whole genome shotgun (WGS) entry which is preliminary data.</text>
</comment>
<dbReference type="Pfam" id="PF19081">
    <property type="entry name" value="Ig_7"/>
    <property type="match status" value="4"/>
</dbReference>
<feature type="domain" description="Ig-like" evidence="3">
    <location>
        <begin position="453"/>
        <end position="524"/>
    </location>
</feature>
<reference evidence="5" key="1">
    <citation type="journal article" date="2019" name="Int. J. Syst. Evol. Microbiol.">
        <title>The Global Catalogue of Microorganisms (GCM) 10K type strain sequencing project: providing services to taxonomists for standard genome sequencing and annotation.</title>
        <authorList>
            <consortium name="The Broad Institute Genomics Platform"/>
            <consortium name="The Broad Institute Genome Sequencing Center for Infectious Disease"/>
            <person name="Wu L."/>
            <person name="Ma J."/>
        </authorList>
    </citation>
    <scope>NUCLEOTIDE SEQUENCE [LARGE SCALE GENOMIC DNA]</scope>
    <source>
        <strain evidence="5">JCM 31920</strain>
    </source>
</reference>
<accession>A0ABP8LZQ8</accession>
<evidence type="ECO:0000313" key="4">
    <source>
        <dbReference type="EMBL" id="GAA4438911.1"/>
    </source>
</evidence>
<sequence>MKLRLFTPFLAILFAGLLSFTQAFAQISNVTYAANACAGQQVTVTFNTTITSAGRSFAIALVPAAGSPIPLGTTTSTTANVTIPASTAPAANYKISVTSVTPPATATGAANISIASIPAPPTAAALADVCAGTTVTPATISGAVSGGSGLKWFTSADLTGAGTASPVVNNPLAVGTHQFYVASTNASCKSAAVVVSIKVNAVPAAPGVSNINACVGQTVTAADVIATVSNPEAGTLTWYATAAATTGTSSPAAPNTSAAATIDYFVSVTKNGCEGPKANLKVIVAAPPATPVLSAAPAPVCVNEVVPSSTFTSAVAAGPGSLVWYATNTSTTPLTGSAITVNTSTAGTKRLFVARKSGSCESSRLEVTLEVKAAPAAPGVSPLTVCVGTSPNPVLTATGTGLKWYTSADVLLSSAPTIATTTAGTFTYKVSQTVGGCESPKATITATVKKTPPPVTDDVAYCKGETPAALTATGTALKWYTSSTGGTGSATAPTVSTATVGTVAYYVTQTVDGCESDRARIDVKTKAVPVAPTVANMDDVCRNTTLTSAQLLSKVTAATGTLKWYTVATGGTGTATAPAPVTTTAGPVNFYVSQSVDGCESPRANIKLEVRESPVAPTVIAAVDLCHQAPSTEKLTATPTGTNTLKWYSVASGGTALPDAPVPSTATVTTTPLSYYVSQSQKYSATLTCEGPRATINVAINPLPAVANTTDQALCQTRGDETANFLATPTAGTNSLLWYPNASSTTGETVVPKQALKTPGEFQYYVAQKSAKQCLGAKKLVKIRVKRLPVSPSVANLEYCQFENAPALTAGLEPSATINWYGRNATGGTPSPTAPKPSTEEGGNYSYYVSQTLEGCEGDRSELKVLIKTTPKPQTQDFITYCHNAAATPLSATGQRLAWYRPNGEKRSEAYTPFTATVGDQYFYVTQTGDNNCESPKQEIKITVYPLPSATISGQSSIPLGASATIKIVFTGMGPWNYKLSNGYSNVSESNTVEIQVQPSVTTSYLVTEVSNACGKGTPNGNAVVTVLVPTITTGNPDVVAVCAGTEVSVPFQQSGNFPANSRFVLQLSRENKGNTFKSVPSAVSGNSIKATLPDTLAGGNYYIRVISENTNPNLNVEGSVSGVNLDVAPRPTAILPEDRAIYAGQSTSISIGLTGEAPWTFTYSDGTTKTPVTTSTTPYVFTATPAATATYTVTEIANKCGAGRSVGSTRVQVDPILGVEPSGQNWVKVMPTLIESRCKVSLDVTDYNGIDLKIVDMSGREVRRMSLSGEVTDVDMNQLPSGIYFFRVGNSRQNAVIKVLKH</sequence>
<dbReference type="RefSeq" id="WP_345028518.1">
    <property type="nucleotide sequence ID" value="NZ_BAABEY010000020.1"/>
</dbReference>
<dbReference type="NCBIfam" id="TIGR04183">
    <property type="entry name" value="Por_Secre_tail"/>
    <property type="match status" value="1"/>
</dbReference>
<feature type="domain" description="Ig-like" evidence="3">
    <location>
        <begin position="529"/>
        <end position="610"/>
    </location>
</feature>
<feature type="chain" id="PRO_5047364652" description="Ig-like domain-containing protein" evidence="2">
    <location>
        <begin position="26"/>
        <end position="1303"/>
    </location>
</feature>
<proteinExistence type="predicted"/>
<evidence type="ECO:0000256" key="2">
    <source>
        <dbReference type="SAM" id="SignalP"/>
    </source>
</evidence>
<protein>
    <recommendedName>
        <fullName evidence="3">Ig-like domain-containing protein</fullName>
    </recommendedName>
</protein>
<evidence type="ECO:0000256" key="1">
    <source>
        <dbReference type="SAM" id="MobiDB-lite"/>
    </source>
</evidence>
<organism evidence="4 5">
    <name type="scientific">Ravibacter arvi</name>
    <dbReference type="NCBI Taxonomy" id="2051041"/>
    <lineage>
        <taxon>Bacteria</taxon>
        <taxon>Pseudomonadati</taxon>
        <taxon>Bacteroidota</taxon>
        <taxon>Cytophagia</taxon>
        <taxon>Cytophagales</taxon>
        <taxon>Spirosomataceae</taxon>
        <taxon>Ravibacter</taxon>
    </lineage>
</organism>
<dbReference type="Proteomes" id="UP001501508">
    <property type="component" value="Unassembled WGS sequence"/>
</dbReference>
<dbReference type="EMBL" id="BAABEY010000020">
    <property type="protein sequence ID" value="GAA4438911.1"/>
    <property type="molecule type" value="Genomic_DNA"/>
</dbReference>
<dbReference type="InterPro" id="IPR044023">
    <property type="entry name" value="Ig_7"/>
</dbReference>
<gene>
    <name evidence="4" type="ORF">GCM10023091_20270</name>
</gene>